<dbReference type="PANTHER" id="PTHR24134:SF9">
    <property type="entry name" value="ANKYRIN REPEAT AND SOCS BOX PROTEIN 8"/>
    <property type="match status" value="1"/>
</dbReference>
<dbReference type="InterPro" id="IPR036770">
    <property type="entry name" value="Ankyrin_rpt-contain_sf"/>
</dbReference>
<dbReference type="PROSITE" id="PS50297">
    <property type="entry name" value="ANK_REP_REGION"/>
    <property type="match status" value="2"/>
</dbReference>
<accession>L7RCJ1</accession>
<dbReference type="EMBL" id="JX962719">
    <property type="protein sequence ID" value="AGC02319.1"/>
    <property type="molecule type" value="Genomic_DNA"/>
</dbReference>
<reference evidence="3 4" key="1">
    <citation type="journal article" date="2012" name="Genome Biol. Evol.">
        <title>Related Giant Viruses in Distant Locations and Different Habitats: Acanthamoeba polyphaga moumouvirus Represents a Third Lineage of the Mimiviridae That Is Close to the Megavirus Lineage.</title>
        <authorList>
            <person name="Yoosuf N."/>
            <person name="Yutin N."/>
            <person name="Colson P."/>
            <person name="Shabalina S.A."/>
            <person name="Pagnier I."/>
            <person name="Robert C."/>
            <person name="Azza S."/>
            <person name="Klose T."/>
            <person name="Wong J."/>
            <person name="Rossmann M.G."/>
            <person name="La Scola B."/>
            <person name="Raoult D."/>
            <person name="Koonin E.V."/>
        </authorList>
    </citation>
    <scope>NUCLEOTIDE SEQUENCE [LARGE SCALE GENOMIC DNA]</scope>
    <source>
        <strain evidence="3 4">M10A</strain>
    </source>
</reference>
<gene>
    <name evidence="3" type="ORF">Moumou_00801</name>
</gene>
<evidence type="ECO:0000313" key="4">
    <source>
        <dbReference type="Proteomes" id="UP000201640"/>
    </source>
</evidence>
<dbReference type="Proteomes" id="UP000201640">
    <property type="component" value="Segment"/>
</dbReference>
<organism evidence="3 4">
    <name type="scientific">Acanthamoeba polyphaga moumouvirus</name>
    <dbReference type="NCBI Taxonomy" id="1269028"/>
    <lineage>
        <taxon>Viruses</taxon>
        <taxon>Varidnaviria</taxon>
        <taxon>Bamfordvirae</taxon>
        <taxon>Nucleocytoviricota</taxon>
        <taxon>Megaviricetes</taxon>
        <taxon>Imitervirales</taxon>
        <taxon>Mimiviridae</taxon>
        <taxon>Megamimivirinae</taxon>
        <taxon>Moumouvirus</taxon>
    </lineage>
</organism>
<dbReference type="PANTHER" id="PTHR24134">
    <property type="entry name" value="ANKYRIN REPEAT-CONTAINING PROTEIN DDB_G0279043"/>
    <property type="match status" value="1"/>
</dbReference>
<protein>
    <submittedName>
        <fullName evidence="3">Ankyrin repeat protein</fullName>
    </submittedName>
</protein>
<keyword evidence="1" id="KW-0677">Repeat</keyword>
<keyword evidence="4" id="KW-1185">Reference proteome</keyword>
<dbReference type="KEGG" id="vg:14445882"/>
<dbReference type="Gene3D" id="1.25.40.20">
    <property type="entry name" value="Ankyrin repeat-containing domain"/>
    <property type="match status" value="2"/>
</dbReference>
<dbReference type="PROSITE" id="PS50088">
    <property type="entry name" value="ANK_REPEAT"/>
    <property type="match status" value="2"/>
</dbReference>
<dbReference type="RefSeq" id="YP_007354755.1">
    <property type="nucleotide sequence ID" value="NC_020104.1"/>
</dbReference>
<dbReference type="SMART" id="SM00248">
    <property type="entry name" value="ANK"/>
    <property type="match status" value="4"/>
</dbReference>
<evidence type="ECO:0000313" key="3">
    <source>
        <dbReference type="EMBL" id="AGC02319.1"/>
    </source>
</evidence>
<dbReference type="Pfam" id="PF12796">
    <property type="entry name" value="Ank_2"/>
    <property type="match status" value="1"/>
</dbReference>
<dbReference type="OrthoDB" id="126at10240"/>
<proteinExistence type="predicted"/>
<dbReference type="GeneID" id="14445882"/>
<evidence type="ECO:0000256" key="2">
    <source>
        <dbReference type="ARBA" id="ARBA00023043"/>
    </source>
</evidence>
<sequence>MNYLEIDIDNQFFDLLRQSKSNENYKIFKKYLKENINFININKLNSRNTPLTFATWSDNLKLIKLLIKYGADVNMPENENGWTPLIIACIRYTLNSYEIIEYLLNNGADINHKDIKGKTALFKTCELYLGSRTYIVELLLRYNANPDIQDYDGNTALIITSRTLNNNPNTKKLLEYGANYSIKNKFGKSFMDYLTEFNYLLEQQIYTRLCAKKVFQHIIKIGKKRYMNPDSLFIKIKTIKWYLDMNNINSVITFSNLDLFEYFGVYDLESLNLKIEDNLKYVE</sequence>
<dbReference type="InterPro" id="IPR002110">
    <property type="entry name" value="Ankyrin_rpt"/>
</dbReference>
<keyword evidence="2" id="KW-0040">ANK repeat</keyword>
<evidence type="ECO:0000256" key="1">
    <source>
        <dbReference type="ARBA" id="ARBA00022737"/>
    </source>
</evidence>
<name>L7RCJ1_9VIRU</name>
<dbReference type="SUPFAM" id="SSF48403">
    <property type="entry name" value="Ankyrin repeat"/>
    <property type="match status" value="1"/>
</dbReference>